<dbReference type="WBParaSite" id="PSAMB.scaffold7200size8060.g29750.t1">
    <property type="protein sequence ID" value="PSAMB.scaffold7200size8060.g29750.t1"/>
    <property type="gene ID" value="PSAMB.scaffold7200size8060.g29750"/>
</dbReference>
<reference evidence="2" key="1">
    <citation type="submission" date="2022-11" db="UniProtKB">
        <authorList>
            <consortium name="WormBaseParasite"/>
        </authorList>
    </citation>
    <scope>IDENTIFICATION</scope>
</reference>
<dbReference type="Proteomes" id="UP000887566">
    <property type="component" value="Unplaced"/>
</dbReference>
<proteinExistence type="predicted"/>
<evidence type="ECO:0000313" key="1">
    <source>
        <dbReference type="Proteomes" id="UP000887566"/>
    </source>
</evidence>
<name>A0A914XA39_9BILA</name>
<sequence length="103" mass="11480">MASSDLLTFKQSVERHLSNENAGFSKSTKYVISPSGEYAGIYLNQGLLSTDVVMYHARTHNGPINRLSETFLMVVNASNFRKRLIQLISDGKYDASTAFQMAK</sequence>
<evidence type="ECO:0000313" key="2">
    <source>
        <dbReference type="WBParaSite" id="PSAMB.scaffold7200size8060.g29750.t1"/>
    </source>
</evidence>
<accession>A0A914XA39</accession>
<protein>
    <submittedName>
        <fullName evidence="2">Uncharacterized protein</fullName>
    </submittedName>
</protein>
<organism evidence="1 2">
    <name type="scientific">Plectus sambesii</name>
    <dbReference type="NCBI Taxonomy" id="2011161"/>
    <lineage>
        <taxon>Eukaryota</taxon>
        <taxon>Metazoa</taxon>
        <taxon>Ecdysozoa</taxon>
        <taxon>Nematoda</taxon>
        <taxon>Chromadorea</taxon>
        <taxon>Plectida</taxon>
        <taxon>Plectina</taxon>
        <taxon>Plectoidea</taxon>
        <taxon>Plectidae</taxon>
        <taxon>Plectus</taxon>
    </lineage>
</organism>
<dbReference type="AlphaFoldDB" id="A0A914XA39"/>
<keyword evidence="1" id="KW-1185">Reference proteome</keyword>